<comment type="caution">
    <text evidence="2">The sequence shown here is derived from an EMBL/GenBank/DDBJ whole genome shotgun (WGS) entry which is preliminary data.</text>
</comment>
<sequence length="88" mass="9511">MGFPIRLDAVRILLTGVTGNLSSCLVAVLFVGRGQTLVATRNPALQVSARPASVVLVISDTFDHALTRASFPLRQVPRAVYLDVFVFK</sequence>
<protein>
    <submittedName>
        <fullName evidence="2">Uncharacterized protein</fullName>
    </submittedName>
</protein>
<proteinExistence type="predicted"/>
<dbReference type="Proteomes" id="UP000258522">
    <property type="component" value="Unassembled WGS sequence"/>
</dbReference>
<dbReference type="AlphaFoldDB" id="A0A3E1HE26"/>
<organism evidence="2 3">
    <name type="scientific">Mycobacterium uberis</name>
    <dbReference type="NCBI Taxonomy" id="2162698"/>
    <lineage>
        <taxon>Bacteria</taxon>
        <taxon>Bacillati</taxon>
        <taxon>Actinomycetota</taxon>
        <taxon>Actinomycetes</taxon>
        <taxon>Mycobacteriales</taxon>
        <taxon>Mycobacteriaceae</taxon>
        <taxon>Mycobacterium</taxon>
    </lineage>
</organism>
<keyword evidence="1" id="KW-0472">Membrane</keyword>
<dbReference type="EMBL" id="QAYL01000028">
    <property type="protein sequence ID" value="RFD24579.1"/>
    <property type="molecule type" value="Genomic_DNA"/>
</dbReference>
<evidence type="ECO:0000313" key="2">
    <source>
        <dbReference type="EMBL" id="RFD24579.1"/>
    </source>
</evidence>
<feature type="transmembrane region" description="Helical" evidence="1">
    <location>
        <begin position="12"/>
        <end position="32"/>
    </location>
</feature>
<evidence type="ECO:0000256" key="1">
    <source>
        <dbReference type="SAM" id="Phobius"/>
    </source>
</evidence>
<keyword evidence="3" id="KW-1185">Reference proteome</keyword>
<keyword evidence="1" id="KW-1133">Transmembrane helix</keyword>
<gene>
    <name evidence="2" type="ORF">MUBE_13475</name>
</gene>
<accession>A0A3E1HE26</accession>
<name>A0A3E1HE26_9MYCO</name>
<evidence type="ECO:0000313" key="3">
    <source>
        <dbReference type="Proteomes" id="UP000258522"/>
    </source>
</evidence>
<keyword evidence="1" id="KW-0812">Transmembrane</keyword>
<reference evidence="2 3" key="1">
    <citation type="submission" date="2018-07" db="EMBL/GenBank/DDBJ databases">
        <title>Whole genome sequence of Mycobacterium uberis.</title>
        <authorList>
            <person name="Benjak A."/>
        </authorList>
    </citation>
    <scope>NUCLEOTIDE SEQUENCE [LARGE SCALE GENOMIC DNA]</scope>
    <source>
        <strain evidence="2 3">Jura</strain>
    </source>
</reference>